<sequence>MSERPTRDGEDRQPLDSLRENLPILLDSASDQLPGLTRIVAGAWWRSTTFTAGAAARSGRLLARTVTHPASGAELVQEVAQDVAEATRTISVVARRIGSGTPIGRALLEGATPRPSGPGSRAHQTSGQSGPTGSGSPAPAAAYEQRPQDLRDRGARLLQRSRDVWSDEHIHPAFSRILDDLAPDEARILLLLVRSGPQPSVDVRTGGPVGMVSSQLVAPGLNMLGPRAGVRYLDRVPSYVNNLDRLGLVWLAREPVEDPTEYQVLEAQPDVLAAAHSVRFHKVVRRSIHLTPFGEEFCRTCLVHEGEDGDRPSHRAPRDPGN</sequence>
<protein>
    <submittedName>
        <fullName evidence="2">DUF4393 domain-containing protein</fullName>
    </submittedName>
</protein>
<organism evidence="2 3">
    <name type="scientific">Nocardioides donggukensis</name>
    <dbReference type="NCBI Taxonomy" id="2774019"/>
    <lineage>
        <taxon>Bacteria</taxon>
        <taxon>Bacillati</taxon>
        <taxon>Actinomycetota</taxon>
        <taxon>Actinomycetes</taxon>
        <taxon>Propionibacteriales</taxon>
        <taxon>Nocardioidaceae</taxon>
        <taxon>Nocardioides</taxon>
    </lineage>
</organism>
<dbReference type="Pfam" id="PF14337">
    <property type="entry name" value="Abi_alpha"/>
    <property type="match status" value="1"/>
</dbReference>
<dbReference type="RefSeq" id="WP_192139706.1">
    <property type="nucleotide sequence ID" value="NZ_JACYXZ010000001.1"/>
</dbReference>
<dbReference type="EMBL" id="JACYXZ010000001">
    <property type="protein sequence ID" value="MBD8868226.1"/>
    <property type="molecule type" value="Genomic_DNA"/>
</dbReference>
<name>A0A927K5H6_9ACTN</name>
<keyword evidence="3" id="KW-1185">Reference proteome</keyword>
<reference evidence="2" key="1">
    <citation type="submission" date="2020-09" db="EMBL/GenBank/DDBJ databases">
        <title>Nocardioides sp. strain MJB4 16S ribosomal RNA gene Genome sequencing and assembly.</title>
        <authorList>
            <person name="Kim I."/>
        </authorList>
    </citation>
    <scope>NUCLEOTIDE SEQUENCE</scope>
    <source>
        <strain evidence="2">MJB4</strain>
    </source>
</reference>
<feature type="compositionally biased region" description="Low complexity" evidence="1">
    <location>
        <begin position="124"/>
        <end position="142"/>
    </location>
</feature>
<feature type="region of interest" description="Disordered" evidence="1">
    <location>
        <begin position="103"/>
        <end position="146"/>
    </location>
</feature>
<evidence type="ECO:0000313" key="2">
    <source>
        <dbReference type="EMBL" id="MBD8868226.1"/>
    </source>
</evidence>
<accession>A0A927K5H6</accession>
<proteinExistence type="predicted"/>
<dbReference type="Gene3D" id="3.30.110.190">
    <property type="match status" value="1"/>
</dbReference>
<dbReference type="Proteomes" id="UP000616839">
    <property type="component" value="Unassembled WGS sequence"/>
</dbReference>
<evidence type="ECO:0000256" key="1">
    <source>
        <dbReference type="SAM" id="MobiDB-lite"/>
    </source>
</evidence>
<evidence type="ECO:0000313" key="3">
    <source>
        <dbReference type="Proteomes" id="UP000616839"/>
    </source>
</evidence>
<dbReference type="InterPro" id="IPR025506">
    <property type="entry name" value="Abi_alpha"/>
</dbReference>
<comment type="caution">
    <text evidence="2">The sequence shown here is derived from an EMBL/GenBank/DDBJ whole genome shotgun (WGS) entry which is preliminary data.</text>
</comment>
<gene>
    <name evidence="2" type="ORF">IE331_01190</name>
</gene>
<dbReference type="AlphaFoldDB" id="A0A927K5H6"/>